<evidence type="ECO:0000256" key="1">
    <source>
        <dbReference type="SAM" id="MobiDB-lite"/>
    </source>
</evidence>
<gene>
    <name evidence="2" type="ORF">BPT24_140</name>
</gene>
<feature type="compositionally biased region" description="Basic and acidic residues" evidence="1">
    <location>
        <begin position="350"/>
        <end position="384"/>
    </location>
</feature>
<sequence>MKEQVIISLNKTNSLILESAKDSKFNESLGEVPDGCMRLSGVFGVTGVMNNNNRFYSYDNYKSVVESLQARMQNEAVFGEVEHPKTMQLTWDNVSHKLESINISESGVVTGTILLLDTDKGKLMQKLVKRGLKLKISSRGKGVVTESKEVKLSVLETFDLVYKPGFSQAVVDVMESEVEGETYIIETACYSLDGEEKQVTESIDVEALKESLKAELKAELVTESSQNLDLDIVEKFFNENLTKIIEKSELKMQNLLHESMVKFGRATQNWVIKEFAPNQLNYLNEHFRPQIMEEVMEAQNESAMAYQKWTVNEFAPAIQGWFLESLNDDFKALLESKNETEEEEEENANEDTKNGDKAKEEVDTNDGGDKSKEDDKPNDGKQVDESINENQEEQINEGGEQKSLSERIEEQLESMTRAKEKERLVNEAVEVEKQKQITEAEEKKQTLLEAMPNTVKHLWESSTEEFKNFVFEQAESREFVNESQMTRFWIGRFNNNNVKAIQENINESKSSEVVNNPLVQWAKSLQK</sequence>
<reference evidence="2 3" key="1">
    <citation type="submission" date="2016-07" db="EMBL/GenBank/DDBJ databases">
        <title>Characterization of three bacteriophages infecting bacteria isolated from shrimp culture pond water.</title>
        <authorList>
            <person name="Khoa H.V."/>
        </authorList>
    </citation>
    <scope>NUCLEOTIDE SEQUENCE [LARGE SCALE GENOMIC DNA]</scope>
</reference>
<feature type="compositionally biased region" description="Acidic residues" evidence="1">
    <location>
        <begin position="340"/>
        <end position="349"/>
    </location>
</feature>
<name>A0A1B4XWT0_9CAUD</name>
<accession>A0A1B4XWT0</accession>
<feature type="region of interest" description="Disordered" evidence="1">
    <location>
        <begin position="337"/>
        <end position="407"/>
    </location>
</feature>
<feature type="compositionally biased region" description="Acidic residues" evidence="1">
    <location>
        <begin position="386"/>
        <end position="395"/>
    </location>
</feature>
<proteinExistence type="predicted"/>
<dbReference type="Pfam" id="PF03420">
    <property type="entry name" value="Peptidase_S77"/>
    <property type="match status" value="1"/>
</dbReference>
<organism evidence="2 3">
    <name type="scientific">Tenacibaculum phage pT24</name>
    <dbReference type="NCBI Taxonomy" id="1880590"/>
    <lineage>
        <taxon>Viruses</taxon>
        <taxon>Duplodnaviria</taxon>
        <taxon>Heunggongvirae</taxon>
        <taxon>Uroviricota</taxon>
        <taxon>Caudoviricetes</taxon>
        <taxon>Kungbxnavirus</taxon>
        <taxon>Kungbxnavirus pT24</taxon>
    </lineage>
</organism>
<evidence type="ECO:0000313" key="2">
    <source>
        <dbReference type="EMBL" id="BAV39266.1"/>
    </source>
</evidence>
<dbReference type="EMBL" id="LC168164">
    <property type="protein sequence ID" value="BAV39266.1"/>
    <property type="molecule type" value="Genomic_DNA"/>
</dbReference>
<dbReference type="InterPro" id="IPR005082">
    <property type="entry name" value="Peptidase_U9_T4_prohead"/>
</dbReference>
<protein>
    <submittedName>
        <fullName evidence="2">Prohead core scaffold</fullName>
    </submittedName>
</protein>
<keyword evidence="3" id="KW-1185">Reference proteome</keyword>
<evidence type="ECO:0000313" key="3">
    <source>
        <dbReference type="Proteomes" id="UP000224877"/>
    </source>
</evidence>
<dbReference type="Proteomes" id="UP000224877">
    <property type="component" value="Segment"/>
</dbReference>